<dbReference type="Pfam" id="PF14354">
    <property type="entry name" value="Lar_restr_allev"/>
    <property type="match status" value="1"/>
</dbReference>
<evidence type="ECO:0008006" key="3">
    <source>
        <dbReference type="Google" id="ProtNLM"/>
    </source>
</evidence>
<gene>
    <name evidence="1" type="ORF">JJJB_0024</name>
</gene>
<reference evidence="1 2" key="1">
    <citation type="journal article" date="2014" name="Virol. J.">
        <title>First genome sequences of Achromobacter phages reveal new members of the N4 family.</title>
        <authorList>
            <person name="Wittmann J."/>
            <person name="Dreiseikelmann B."/>
            <person name="Rohde M."/>
            <person name="Meier-Kolthoff J.P."/>
            <person name="Bunk B."/>
            <person name="Rohde C."/>
        </authorList>
    </citation>
    <scope>NUCLEOTIDE SEQUENCE [LARGE SCALE GENOMIC DNA]</scope>
    <source>
        <strain evidence="1">JWAlpha</strain>
    </source>
</reference>
<evidence type="ECO:0000313" key="1">
    <source>
        <dbReference type="EMBL" id="AHC93977.1"/>
    </source>
</evidence>
<protein>
    <recommendedName>
        <fullName evidence="3">Restriction alleviation protein</fullName>
    </recommendedName>
</protein>
<dbReference type="RefSeq" id="YP_009004725.1">
    <property type="nucleotide sequence ID" value="NC_023556.1"/>
</dbReference>
<dbReference type="InterPro" id="IPR019908">
    <property type="entry name" value="Toxin_RalR"/>
</dbReference>
<dbReference type="NCBIfam" id="TIGR03655">
    <property type="entry name" value="anti_R_Lar"/>
    <property type="match status" value="1"/>
</dbReference>
<dbReference type="OrthoDB" id="350at371730"/>
<dbReference type="EMBL" id="KF787095">
    <property type="protein sequence ID" value="AHC93977.1"/>
    <property type="molecule type" value="Genomic_DNA"/>
</dbReference>
<proteinExistence type="predicted"/>
<dbReference type="GeneID" id="18503370"/>
<name>V9VCU4_9CAUD</name>
<accession>V9VCU4</accession>
<keyword evidence="2" id="KW-1185">Reference proteome</keyword>
<dbReference type="Proteomes" id="UP000018885">
    <property type="component" value="Segment"/>
</dbReference>
<dbReference type="KEGG" id="vg:18503370"/>
<sequence>MNTSKLKPCPFCGGEAFSTYKTGDDDICRHSVHCHNRCGAQTGSSLRTHYSEEDAVNAWNMRAPVADESPMAKMADALREKARQEQQAYQDSRVQSTEWGPMPHGTEADLPASAPVAVLSDEDIREVFLAHGFTVKEGQTDLKPYVYVAARALLAQYAAPQASEAVRDEKQQHARALRVLGGMSNTAYMNILHDLKFQDRSLSKEEFDAFADKLADLFDLPPAQAEQESFGR</sequence>
<organism evidence="1 2">
    <name type="scientific">Achromobacter phage JWAlpha</name>
    <dbReference type="NCBI Taxonomy" id="1416009"/>
    <lineage>
        <taxon>Viruses</taxon>
        <taxon>Duplodnaviria</taxon>
        <taxon>Heunggongvirae</taxon>
        <taxon>Uroviricota</taxon>
        <taxon>Caudoviricetes</taxon>
        <taxon>Schitoviridae</taxon>
        <taxon>Rothmandenesvirinae</taxon>
        <taxon>Jwalphavirus</taxon>
        <taxon>Jwalphavirus jwalpha</taxon>
    </lineage>
</organism>
<evidence type="ECO:0000313" key="2">
    <source>
        <dbReference type="Proteomes" id="UP000018885"/>
    </source>
</evidence>